<dbReference type="Proteomes" id="UP000252586">
    <property type="component" value="Unassembled WGS sequence"/>
</dbReference>
<accession>A0A366D708</accession>
<feature type="region of interest" description="Disordered" evidence="1">
    <location>
        <begin position="25"/>
        <end position="55"/>
    </location>
</feature>
<reference evidence="2 3" key="1">
    <citation type="submission" date="2018-06" db="EMBL/GenBank/DDBJ databases">
        <title>Genomic Encyclopedia of Type Strains, Phase IV (KMG-IV): sequencing the most valuable type-strain genomes for metagenomic binning, comparative biology and taxonomic classification.</title>
        <authorList>
            <person name="Goeker M."/>
        </authorList>
    </citation>
    <scope>NUCLEOTIDE SEQUENCE [LARGE SCALE GENOMIC DNA]</scope>
    <source>
        <strain evidence="2 3">DSM 44599</strain>
    </source>
</reference>
<feature type="region of interest" description="Disordered" evidence="1">
    <location>
        <begin position="70"/>
        <end position="90"/>
    </location>
</feature>
<protein>
    <submittedName>
        <fullName evidence="2">Uncharacterized protein</fullName>
    </submittedName>
</protein>
<organism evidence="2 3">
    <name type="scientific">Nocardia puris</name>
    <dbReference type="NCBI Taxonomy" id="208602"/>
    <lineage>
        <taxon>Bacteria</taxon>
        <taxon>Bacillati</taxon>
        <taxon>Actinomycetota</taxon>
        <taxon>Actinomycetes</taxon>
        <taxon>Mycobacteriales</taxon>
        <taxon>Nocardiaceae</taxon>
        <taxon>Nocardia</taxon>
    </lineage>
</organism>
<sequence>MSATSWLVTAVIVVALLAAVAVALTPRKPDTDPRPPPQRRTPPSPPRPIGKETMTPDTITHFAVDLVAQIGNPSPEAPPAWNRRRWSPGP</sequence>
<evidence type="ECO:0000256" key="1">
    <source>
        <dbReference type="SAM" id="MobiDB-lite"/>
    </source>
</evidence>
<dbReference type="STRING" id="1210090.GCA_001613185_03104"/>
<dbReference type="AlphaFoldDB" id="A0A366D708"/>
<proteinExistence type="predicted"/>
<feature type="compositionally biased region" description="Pro residues" evidence="1">
    <location>
        <begin position="34"/>
        <end position="48"/>
    </location>
</feature>
<evidence type="ECO:0000313" key="2">
    <source>
        <dbReference type="EMBL" id="RBO85244.1"/>
    </source>
</evidence>
<name>A0A366D708_9NOCA</name>
<dbReference type="RefSeq" id="WP_067509250.1">
    <property type="nucleotide sequence ID" value="NZ_QNRE01000015.1"/>
</dbReference>
<keyword evidence="3" id="KW-1185">Reference proteome</keyword>
<comment type="caution">
    <text evidence="2">The sequence shown here is derived from an EMBL/GenBank/DDBJ whole genome shotgun (WGS) entry which is preliminary data.</text>
</comment>
<gene>
    <name evidence="2" type="ORF">DFR74_11592</name>
</gene>
<dbReference type="EMBL" id="QNRE01000015">
    <property type="protein sequence ID" value="RBO85244.1"/>
    <property type="molecule type" value="Genomic_DNA"/>
</dbReference>
<evidence type="ECO:0000313" key="3">
    <source>
        <dbReference type="Proteomes" id="UP000252586"/>
    </source>
</evidence>